<evidence type="ECO:0000313" key="3">
    <source>
        <dbReference type="Proteomes" id="UP000789524"/>
    </source>
</evidence>
<keyword evidence="3" id="KW-1185">Reference proteome</keyword>
<evidence type="ECO:0000313" key="2">
    <source>
        <dbReference type="EMBL" id="CAG9559412.1"/>
    </source>
</evidence>
<comment type="caution">
    <text evidence="2">The sequence shown here is derived from an EMBL/GenBank/DDBJ whole genome shotgun (WGS) entry which is preliminary data.</text>
</comment>
<sequence>MQTVTLDMNQLGSPPVPRPAHSPSTDKSLPRATRIVNNDTLELTGDSNTQVIATKSKKSFATVAKTGEWNLVQRKRYKNRFMRNKGKAVVQPDNNFKARILVFLYTFTMSQRRQQRKIF</sequence>
<organism evidence="2 3">
    <name type="scientific">Danaus chrysippus</name>
    <name type="common">African queen</name>
    <dbReference type="NCBI Taxonomy" id="151541"/>
    <lineage>
        <taxon>Eukaryota</taxon>
        <taxon>Metazoa</taxon>
        <taxon>Ecdysozoa</taxon>
        <taxon>Arthropoda</taxon>
        <taxon>Hexapoda</taxon>
        <taxon>Insecta</taxon>
        <taxon>Pterygota</taxon>
        <taxon>Neoptera</taxon>
        <taxon>Endopterygota</taxon>
        <taxon>Lepidoptera</taxon>
        <taxon>Glossata</taxon>
        <taxon>Ditrysia</taxon>
        <taxon>Papilionoidea</taxon>
        <taxon>Nymphalidae</taxon>
        <taxon>Danainae</taxon>
        <taxon>Danaini</taxon>
        <taxon>Danaina</taxon>
        <taxon>Danaus</taxon>
        <taxon>Anosia</taxon>
    </lineage>
</organism>
<accession>A0A8J2QDM1</accession>
<reference evidence="2" key="1">
    <citation type="submission" date="2021-09" db="EMBL/GenBank/DDBJ databases">
        <authorList>
            <person name="Martin H S."/>
        </authorList>
    </citation>
    <scope>NUCLEOTIDE SEQUENCE</scope>
</reference>
<dbReference type="EMBL" id="CAKASE010000043">
    <property type="protein sequence ID" value="CAG9559412.1"/>
    <property type="molecule type" value="Genomic_DNA"/>
</dbReference>
<evidence type="ECO:0000256" key="1">
    <source>
        <dbReference type="SAM" id="MobiDB-lite"/>
    </source>
</evidence>
<feature type="region of interest" description="Disordered" evidence="1">
    <location>
        <begin position="1"/>
        <end position="32"/>
    </location>
</feature>
<protein>
    <submittedName>
        <fullName evidence="2">(African queen) hypothetical protein</fullName>
    </submittedName>
</protein>
<gene>
    <name evidence="2" type="ORF">DCHRY22_LOCUS1282</name>
</gene>
<proteinExistence type="predicted"/>
<feature type="compositionally biased region" description="Polar residues" evidence="1">
    <location>
        <begin position="1"/>
        <end position="12"/>
    </location>
</feature>
<name>A0A8J2QDM1_9NEOP</name>
<dbReference type="AlphaFoldDB" id="A0A8J2QDM1"/>
<dbReference type="Proteomes" id="UP000789524">
    <property type="component" value="Unassembled WGS sequence"/>
</dbReference>